<dbReference type="InterPro" id="IPR001584">
    <property type="entry name" value="Integrase_cat-core"/>
</dbReference>
<comment type="caution">
    <text evidence="5">The sequence shown here is derived from an EMBL/GenBank/DDBJ whole genome shotgun (WGS) entry which is preliminary data.</text>
</comment>
<dbReference type="GO" id="GO:0015074">
    <property type="term" value="P:DNA integration"/>
    <property type="evidence" value="ECO:0007669"/>
    <property type="project" value="InterPro"/>
</dbReference>
<name>A0A6L2M2R8_TANCI</name>
<evidence type="ECO:0000256" key="1">
    <source>
        <dbReference type="ARBA" id="ARBA00022723"/>
    </source>
</evidence>
<dbReference type="Gene3D" id="4.10.60.10">
    <property type="entry name" value="Zinc finger, CCHC-type"/>
    <property type="match status" value="1"/>
</dbReference>
<keyword evidence="2" id="KW-0378">Hydrolase</keyword>
<dbReference type="GO" id="GO:0003676">
    <property type="term" value="F:nucleic acid binding"/>
    <property type="evidence" value="ECO:0007669"/>
    <property type="project" value="InterPro"/>
</dbReference>
<dbReference type="InterPro" id="IPR013103">
    <property type="entry name" value="RVT_2"/>
</dbReference>
<organism evidence="5">
    <name type="scientific">Tanacetum cinerariifolium</name>
    <name type="common">Dalmatian daisy</name>
    <name type="synonym">Chrysanthemum cinerariifolium</name>
    <dbReference type="NCBI Taxonomy" id="118510"/>
    <lineage>
        <taxon>Eukaryota</taxon>
        <taxon>Viridiplantae</taxon>
        <taxon>Streptophyta</taxon>
        <taxon>Embryophyta</taxon>
        <taxon>Tracheophyta</taxon>
        <taxon>Spermatophyta</taxon>
        <taxon>Magnoliopsida</taxon>
        <taxon>eudicotyledons</taxon>
        <taxon>Gunneridae</taxon>
        <taxon>Pentapetalae</taxon>
        <taxon>asterids</taxon>
        <taxon>campanulids</taxon>
        <taxon>Asterales</taxon>
        <taxon>Asteraceae</taxon>
        <taxon>Asteroideae</taxon>
        <taxon>Anthemideae</taxon>
        <taxon>Anthemidinae</taxon>
        <taxon>Tanacetum</taxon>
    </lineage>
</organism>
<evidence type="ECO:0000313" key="5">
    <source>
        <dbReference type="EMBL" id="GEU68308.1"/>
    </source>
</evidence>
<dbReference type="InterPro" id="IPR012337">
    <property type="entry name" value="RNaseH-like_sf"/>
</dbReference>
<evidence type="ECO:0000259" key="4">
    <source>
        <dbReference type="PROSITE" id="PS50994"/>
    </source>
</evidence>
<dbReference type="GO" id="GO:0008270">
    <property type="term" value="F:zinc ion binding"/>
    <property type="evidence" value="ECO:0007669"/>
    <property type="project" value="InterPro"/>
</dbReference>
<dbReference type="PANTHER" id="PTHR42648">
    <property type="entry name" value="TRANSPOSASE, PUTATIVE-RELATED"/>
    <property type="match status" value="1"/>
</dbReference>
<dbReference type="PROSITE" id="PS50994">
    <property type="entry name" value="INTEGRASE"/>
    <property type="match status" value="1"/>
</dbReference>
<dbReference type="Pfam" id="PF13976">
    <property type="entry name" value="gag_pre-integrs"/>
    <property type="match status" value="1"/>
</dbReference>
<evidence type="ECO:0000256" key="3">
    <source>
        <dbReference type="SAM" id="MobiDB-lite"/>
    </source>
</evidence>
<sequence length="1306" mass="147653">MPYALTQWPSFQEYASNLDSTPPLAHLFMDDKQWQDVILNGDSPVPTRIVKGVVQPVAPTTVKQKLARKNELKARGTLLMALPDKHQLKFNSYKDAKTPIEEIKKRFGGNTEPKKVQKTLLKQYLQSKWKTHTSIWRNKADLKEQSLDDLFNSLKIYEAQVKHSSSTGTTTQNLAFVFSSNTDSTTDSVSAVASVFSICDTIPLSSLPNVDSLSNVVIYLFFPSQSTSPQLDNEDLKQIDVDDLEEMDLRWQMAMLTMRARRFLQKTGKNLGANRPTSMGFDMSKMECYNYHRKGHFARRCRSPKDSRRTGAAEPQRRTVLVETSTSNALVSQYDGVGSYDWIYQAEEEPANFAQFHSQYDKLTNDFHKSQFQPNGRYHVVPPPTTGIFMPPKPDLVFHTAPIAVETNHSAFTIQLSPTKLVQDLSHTYRPTAPIIEDWVFDSEDESKTKAPQIVPSFVQSSEQVKTPRHFVQPIETSIPAATPKPASPKSNSSGKRRNRKSCFVCKSVDHLIKDCDYHAKKMAQPTPTNYAHRGNHKQYDSLTHPNPHKHMVPATVLTQSKPVSITAVRPVSAAVPKIMVPRPRLAHPIASVVSAAQGNMSYLSNFEELNGGYVAFGGNPKGGKISSKGKIKTGKLDFEDVYFVKELKCNLFSVSQMCDKKNSVLFTDTECLVLSFDFKLPDESQVLLRVPRENNMYNVNLKNNVPFGDLTCLFAKEIIDESNLWHRRLAHINFKTINKLVKGNLVRGLPTKVFENDHTCVACKKGKQHTASCKMKNVSSVDQPLFRLYMDLFRPTFVKSLNKKSYCLVVTDDYSRFTWMFFLATKDKTGPIFKTFITGLENQLSLKVKVIRSDNGTKFKSNDLNLFCGMKGIIKEFNVPRTPQQNSSAERKNKTLIKAARTMLADSLLPIPFWVEAVNTSCYSRKQDDKTKKEAKGKSHVESFTGYRDLSAEFKDCSDNISNEVNVAGDIVPTVGQNSLNSTNTFSADGPSNAAASPTYGKSSFIVASQLSDDLNMLELEDITYSNDENDVGAEADFNNLETSITEEPKRAHQALKDSSWIEAMQEELLQFKMQKVWVLVDLPHGKRAIGTKWVFRNKKNEKGIVVRNKARLVVQGHTQEEGIDYEEVFVPVARIEAIRLFLAYASFMGFMVYQMDVKSAFLNGNIKEEVYVSLQEKLLLKDPDGEDVDVHTYRLMIGSLMYLTSSRPDIMFALCACARFQVTPKSLHLHAVKRIFRYLKDKPHLGLWYPKDSPFDLVAYSDSDYVGASLDKKIYNWRMSIPRMQIDLLAVQEANSCCHFIYRG</sequence>
<dbReference type="Pfam" id="PF00665">
    <property type="entry name" value="rve"/>
    <property type="match status" value="1"/>
</dbReference>
<reference evidence="5" key="1">
    <citation type="journal article" date="2019" name="Sci. Rep.">
        <title>Draft genome of Tanacetum cinerariifolium, the natural source of mosquito coil.</title>
        <authorList>
            <person name="Yamashiro T."/>
            <person name="Shiraishi A."/>
            <person name="Satake H."/>
            <person name="Nakayama K."/>
        </authorList>
    </citation>
    <scope>NUCLEOTIDE SEQUENCE</scope>
</reference>
<feature type="compositionally biased region" description="Low complexity" evidence="3">
    <location>
        <begin position="480"/>
        <end position="494"/>
    </location>
</feature>
<dbReference type="InterPro" id="IPR036875">
    <property type="entry name" value="Znf_CCHC_sf"/>
</dbReference>
<dbReference type="SMART" id="SM00343">
    <property type="entry name" value="ZnF_C2HC"/>
    <property type="match status" value="2"/>
</dbReference>
<dbReference type="SUPFAM" id="SSF57756">
    <property type="entry name" value="Retrovirus zinc finger-like domains"/>
    <property type="match status" value="1"/>
</dbReference>
<dbReference type="PANTHER" id="PTHR42648:SF32">
    <property type="entry name" value="RIBONUCLEASE H-LIKE DOMAIN, GAG-PRE-INTEGRASE DOMAIN PROTEIN-RELATED"/>
    <property type="match status" value="1"/>
</dbReference>
<dbReference type="InterPro" id="IPR039537">
    <property type="entry name" value="Retrotran_Ty1/copia-like"/>
</dbReference>
<dbReference type="InterPro" id="IPR036397">
    <property type="entry name" value="RNaseH_sf"/>
</dbReference>
<dbReference type="GO" id="GO:0016787">
    <property type="term" value="F:hydrolase activity"/>
    <property type="evidence" value="ECO:0007669"/>
    <property type="project" value="UniProtKB-KW"/>
</dbReference>
<proteinExistence type="predicted"/>
<keyword evidence="1" id="KW-0479">Metal-binding</keyword>
<protein>
    <submittedName>
        <fullName evidence="5">Putative ribonuclease H-like domain-containing protein</fullName>
    </submittedName>
</protein>
<dbReference type="InterPro" id="IPR025724">
    <property type="entry name" value="GAG-pre-integrase_dom"/>
</dbReference>
<feature type="region of interest" description="Disordered" evidence="3">
    <location>
        <begin position="476"/>
        <end position="499"/>
    </location>
</feature>
<dbReference type="Pfam" id="PF07727">
    <property type="entry name" value="RVT_2"/>
    <property type="match status" value="1"/>
</dbReference>
<dbReference type="SUPFAM" id="SSF53098">
    <property type="entry name" value="Ribonuclease H-like"/>
    <property type="match status" value="1"/>
</dbReference>
<dbReference type="InterPro" id="IPR001878">
    <property type="entry name" value="Znf_CCHC"/>
</dbReference>
<gene>
    <name evidence="5" type="ORF">Tci_040286</name>
</gene>
<dbReference type="Gene3D" id="3.30.420.10">
    <property type="entry name" value="Ribonuclease H-like superfamily/Ribonuclease H"/>
    <property type="match status" value="1"/>
</dbReference>
<evidence type="ECO:0000256" key="2">
    <source>
        <dbReference type="ARBA" id="ARBA00022801"/>
    </source>
</evidence>
<feature type="domain" description="Integrase catalytic" evidence="4">
    <location>
        <begin position="781"/>
        <end position="949"/>
    </location>
</feature>
<accession>A0A6L2M2R8</accession>
<dbReference type="EMBL" id="BKCJ010005724">
    <property type="protein sequence ID" value="GEU68308.1"/>
    <property type="molecule type" value="Genomic_DNA"/>
</dbReference>